<dbReference type="PROSITE" id="PS50142">
    <property type="entry name" value="RNASE_3_2"/>
    <property type="match status" value="1"/>
</dbReference>
<comment type="caution">
    <text evidence="6">The sequence shown here is derived from an EMBL/GenBank/DDBJ whole genome shotgun (WGS) entry which is preliminary data.</text>
</comment>
<dbReference type="PROSITE" id="PS50137">
    <property type="entry name" value="DS_RBD"/>
    <property type="match status" value="1"/>
</dbReference>
<sequence>MVPPLPPLHGDLMLDVFTHRALTGGVLNDHTPHGNSDRLAQLGKSVLNTIVTYILFAERPMLSGEELQTKQEQILSDEAMVAWLAAYDTDLKKRVRLGGANLGILNDPEEARFLFNSYVGAVCVQDGLQATTDWVSKLVKPEGQPPGLVDDSRDRTLSTVPPGSPTSASVSAPPQAGTSQAAPPPYYPTPPQASTIHSGVPQGALALFNQTCHQRGFSVEWVASANGPQHDPRWEVKCKVSDVERGFGIGRNQKLAKEMAAYEAFQYMQSIGWTLPEPEPTA</sequence>
<feature type="region of interest" description="Disordered" evidence="3">
    <location>
        <begin position="139"/>
        <end position="195"/>
    </location>
</feature>
<dbReference type="GO" id="GO:0004525">
    <property type="term" value="F:ribonuclease III activity"/>
    <property type="evidence" value="ECO:0007669"/>
    <property type="project" value="InterPro"/>
</dbReference>
<dbReference type="SMART" id="SM00358">
    <property type="entry name" value="DSRM"/>
    <property type="match status" value="1"/>
</dbReference>
<dbReference type="Proteomes" id="UP000823399">
    <property type="component" value="Unassembled WGS sequence"/>
</dbReference>
<dbReference type="SUPFAM" id="SSF69065">
    <property type="entry name" value="RNase III domain-like"/>
    <property type="match status" value="1"/>
</dbReference>
<evidence type="ECO:0000259" key="4">
    <source>
        <dbReference type="PROSITE" id="PS50137"/>
    </source>
</evidence>
<dbReference type="InterPro" id="IPR036389">
    <property type="entry name" value="RNase_III_sf"/>
</dbReference>
<dbReference type="Gene3D" id="3.30.160.20">
    <property type="match status" value="1"/>
</dbReference>
<dbReference type="InterPro" id="IPR000999">
    <property type="entry name" value="RNase_III_dom"/>
</dbReference>
<dbReference type="OrthoDB" id="2392202at2759"/>
<evidence type="ECO:0008006" key="8">
    <source>
        <dbReference type="Google" id="ProtNLM"/>
    </source>
</evidence>
<keyword evidence="1 2" id="KW-0694">RNA-binding</keyword>
<feature type="compositionally biased region" description="Polar residues" evidence="3">
    <location>
        <begin position="157"/>
        <end position="172"/>
    </location>
</feature>
<feature type="compositionally biased region" description="Pro residues" evidence="3">
    <location>
        <begin position="182"/>
        <end position="191"/>
    </location>
</feature>
<gene>
    <name evidence="6" type="ORF">F5147DRAFT_669413</name>
</gene>
<dbReference type="RefSeq" id="XP_041298511.1">
    <property type="nucleotide sequence ID" value="XM_041435460.1"/>
</dbReference>
<dbReference type="GO" id="GO:0006396">
    <property type="term" value="P:RNA processing"/>
    <property type="evidence" value="ECO:0007669"/>
    <property type="project" value="InterPro"/>
</dbReference>
<protein>
    <recommendedName>
        <fullName evidence="8">DRBM domain-containing protein</fullName>
    </recommendedName>
</protein>
<evidence type="ECO:0000313" key="6">
    <source>
        <dbReference type="EMBL" id="KAG2117994.1"/>
    </source>
</evidence>
<dbReference type="Pfam" id="PF00035">
    <property type="entry name" value="dsrm"/>
    <property type="match status" value="1"/>
</dbReference>
<dbReference type="CDD" id="cd00048">
    <property type="entry name" value="DSRM_SF"/>
    <property type="match status" value="1"/>
</dbReference>
<name>A0A9P7JZJ1_9AGAM</name>
<dbReference type="EMBL" id="JABBWM010000004">
    <property type="protein sequence ID" value="KAG2117994.1"/>
    <property type="molecule type" value="Genomic_DNA"/>
</dbReference>
<dbReference type="AlphaFoldDB" id="A0A9P7JZJ1"/>
<feature type="domain" description="RNase III" evidence="5">
    <location>
        <begin position="11"/>
        <end position="127"/>
    </location>
</feature>
<dbReference type="GO" id="GO:0003723">
    <property type="term" value="F:RNA binding"/>
    <property type="evidence" value="ECO:0007669"/>
    <property type="project" value="UniProtKB-UniRule"/>
</dbReference>
<organism evidence="6 7">
    <name type="scientific">Suillus discolor</name>
    <dbReference type="NCBI Taxonomy" id="1912936"/>
    <lineage>
        <taxon>Eukaryota</taxon>
        <taxon>Fungi</taxon>
        <taxon>Dikarya</taxon>
        <taxon>Basidiomycota</taxon>
        <taxon>Agaricomycotina</taxon>
        <taxon>Agaricomycetes</taxon>
        <taxon>Agaricomycetidae</taxon>
        <taxon>Boletales</taxon>
        <taxon>Suillineae</taxon>
        <taxon>Suillaceae</taxon>
        <taxon>Suillus</taxon>
    </lineage>
</organism>
<evidence type="ECO:0000256" key="1">
    <source>
        <dbReference type="ARBA" id="ARBA00022884"/>
    </source>
</evidence>
<dbReference type="SUPFAM" id="SSF54768">
    <property type="entry name" value="dsRNA-binding domain-like"/>
    <property type="match status" value="1"/>
</dbReference>
<reference evidence="6" key="1">
    <citation type="journal article" date="2020" name="New Phytol.">
        <title>Comparative genomics reveals dynamic genome evolution in host specialist ectomycorrhizal fungi.</title>
        <authorList>
            <person name="Lofgren L.A."/>
            <person name="Nguyen N.H."/>
            <person name="Vilgalys R."/>
            <person name="Ruytinx J."/>
            <person name="Liao H.L."/>
            <person name="Branco S."/>
            <person name="Kuo A."/>
            <person name="LaButti K."/>
            <person name="Lipzen A."/>
            <person name="Andreopoulos W."/>
            <person name="Pangilinan J."/>
            <person name="Riley R."/>
            <person name="Hundley H."/>
            <person name="Na H."/>
            <person name="Barry K."/>
            <person name="Grigoriev I.V."/>
            <person name="Stajich J.E."/>
            <person name="Kennedy P.G."/>
        </authorList>
    </citation>
    <scope>NUCLEOTIDE SEQUENCE</scope>
    <source>
        <strain evidence="6">FC423</strain>
    </source>
</reference>
<dbReference type="GeneID" id="64697719"/>
<evidence type="ECO:0000256" key="3">
    <source>
        <dbReference type="SAM" id="MobiDB-lite"/>
    </source>
</evidence>
<dbReference type="Gene3D" id="1.10.1520.10">
    <property type="entry name" value="Ribonuclease III domain"/>
    <property type="match status" value="1"/>
</dbReference>
<evidence type="ECO:0000313" key="7">
    <source>
        <dbReference type="Proteomes" id="UP000823399"/>
    </source>
</evidence>
<dbReference type="InterPro" id="IPR014720">
    <property type="entry name" value="dsRBD_dom"/>
</dbReference>
<dbReference type="SMART" id="SM00535">
    <property type="entry name" value="RIBOc"/>
    <property type="match status" value="1"/>
</dbReference>
<feature type="domain" description="DRBM" evidence="4">
    <location>
        <begin position="200"/>
        <end position="270"/>
    </location>
</feature>
<evidence type="ECO:0000256" key="2">
    <source>
        <dbReference type="PROSITE-ProRule" id="PRU00266"/>
    </source>
</evidence>
<accession>A0A9P7JZJ1</accession>
<keyword evidence="7" id="KW-1185">Reference proteome</keyword>
<proteinExistence type="predicted"/>
<evidence type="ECO:0000259" key="5">
    <source>
        <dbReference type="PROSITE" id="PS50142"/>
    </source>
</evidence>